<dbReference type="Gene3D" id="1.20.1080.10">
    <property type="entry name" value="Glycerol uptake facilitator protein"/>
    <property type="match status" value="1"/>
</dbReference>
<dbReference type="GO" id="GO:0015250">
    <property type="term" value="F:water channel activity"/>
    <property type="evidence" value="ECO:0007669"/>
    <property type="project" value="TreeGrafter"/>
</dbReference>
<comment type="similarity">
    <text evidence="2 6">Belongs to the MIP/aquaporin (TC 1.A.8) family.</text>
</comment>
<organism evidence="8">
    <name type="scientific">Helix pomatia</name>
    <name type="common">Roman snail</name>
    <name type="synonym">Edible snail</name>
    <dbReference type="NCBI Taxonomy" id="6536"/>
    <lineage>
        <taxon>Eukaryota</taxon>
        <taxon>Metazoa</taxon>
        <taxon>Spiralia</taxon>
        <taxon>Lophotrochozoa</taxon>
        <taxon>Mollusca</taxon>
        <taxon>Gastropoda</taxon>
        <taxon>Heterobranchia</taxon>
        <taxon>Euthyneura</taxon>
        <taxon>Panpulmonata</taxon>
        <taxon>Eupulmonata</taxon>
        <taxon>Stylommatophora</taxon>
        <taxon>Helicina</taxon>
        <taxon>Helicoidea</taxon>
        <taxon>Helicidae</taxon>
        <taxon>Helix</taxon>
    </lineage>
</organism>
<proteinExistence type="evidence at transcript level"/>
<dbReference type="InterPro" id="IPR000425">
    <property type="entry name" value="MIP"/>
</dbReference>
<accession>A0A1I7PJA2</accession>
<keyword evidence="4 7" id="KW-1133">Transmembrane helix</keyword>
<evidence type="ECO:0000256" key="5">
    <source>
        <dbReference type="ARBA" id="ARBA00023136"/>
    </source>
</evidence>
<evidence type="ECO:0000256" key="2">
    <source>
        <dbReference type="ARBA" id="ARBA00006175"/>
    </source>
</evidence>
<feature type="transmembrane region" description="Helical" evidence="7">
    <location>
        <begin position="21"/>
        <end position="43"/>
    </location>
</feature>
<keyword evidence="5 7" id="KW-0472">Membrane</keyword>
<dbReference type="PRINTS" id="PR00783">
    <property type="entry name" value="MINTRINSICP"/>
</dbReference>
<dbReference type="PANTHER" id="PTHR19139:SF199">
    <property type="entry name" value="MIP17260P"/>
    <property type="match status" value="1"/>
</dbReference>
<evidence type="ECO:0000256" key="7">
    <source>
        <dbReference type="SAM" id="Phobius"/>
    </source>
</evidence>
<evidence type="ECO:0000256" key="6">
    <source>
        <dbReference type="RuleBase" id="RU000477"/>
    </source>
</evidence>
<dbReference type="SUPFAM" id="SSF81338">
    <property type="entry name" value="Aquaporin-like"/>
    <property type="match status" value="1"/>
</dbReference>
<evidence type="ECO:0000256" key="1">
    <source>
        <dbReference type="ARBA" id="ARBA00004141"/>
    </source>
</evidence>
<comment type="subcellular location">
    <subcellularLocation>
        <location evidence="1">Membrane</location>
        <topology evidence="1">Multi-pass membrane protein</topology>
    </subcellularLocation>
</comment>
<dbReference type="CDD" id="cd00333">
    <property type="entry name" value="MIP"/>
    <property type="match status" value="1"/>
</dbReference>
<dbReference type="AlphaFoldDB" id="A0A1I7PJA2"/>
<dbReference type="EMBL" id="KX384879">
    <property type="protein sequence ID" value="AOS89751.1"/>
    <property type="molecule type" value="mRNA"/>
</dbReference>
<evidence type="ECO:0000313" key="8">
    <source>
        <dbReference type="EMBL" id="AOS89751.1"/>
    </source>
</evidence>
<keyword evidence="6" id="KW-0813">Transport</keyword>
<dbReference type="NCBIfam" id="TIGR00861">
    <property type="entry name" value="MIP"/>
    <property type="match status" value="1"/>
</dbReference>
<gene>
    <name evidence="8" type="primary">AQP3</name>
</gene>
<dbReference type="InterPro" id="IPR034294">
    <property type="entry name" value="Aquaporin_transptr"/>
</dbReference>
<protein>
    <submittedName>
        <fullName evidence="8">Aquaporin</fullName>
    </submittedName>
</protein>
<evidence type="ECO:0000256" key="3">
    <source>
        <dbReference type="ARBA" id="ARBA00022692"/>
    </source>
</evidence>
<feature type="transmembrane region" description="Helical" evidence="7">
    <location>
        <begin position="95"/>
        <end position="119"/>
    </location>
</feature>
<dbReference type="InterPro" id="IPR023271">
    <property type="entry name" value="Aquaporin-like"/>
</dbReference>
<feature type="transmembrane region" description="Helical" evidence="7">
    <location>
        <begin position="172"/>
        <end position="194"/>
    </location>
</feature>
<feature type="transmembrane region" description="Helical" evidence="7">
    <location>
        <begin position="55"/>
        <end position="74"/>
    </location>
</feature>
<feature type="transmembrane region" description="Helical" evidence="7">
    <location>
        <begin position="214"/>
        <end position="231"/>
    </location>
</feature>
<keyword evidence="3 6" id="KW-0812">Transmembrane</keyword>
<name>A0A1I7PJA2_HELPO</name>
<sequence>MVSCTELLGTKEAKTSRFVRAVLAEAVGTAMLVIVGCGSVSTLNKGLHPGAETMAVAFSFGFALAMIIWMFGHISGAHVNPCVSIGFLVTGHVSLLKTICYIIAQVAGAIAGAGLLKAIIPSGWQGNLGTTTLDENVTIWQGVIIEVIATFCLVMTVFASCDRLRTDHSGSIALAIGFCVTAMITWMGTTTGGSMNPARSLGPAVVSGVWKHHWIYWLAPIAGGIIAALVYEHIFAEQTKETNTELNTFQYNNLEMQRSGYLDFTLDIPGPGNDKTTSPTDFNKGRRFSAAFILNAFTRNRDRRASTSEGL</sequence>
<dbReference type="GO" id="GO:0005886">
    <property type="term" value="C:plasma membrane"/>
    <property type="evidence" value="ECO:0007669"/>
    <property type="project" value="TreeGrafter"/>
</dbReference>
<evidence type="ECO:0000256" key="4">
    <source>
        <dbReference type="ARBA" id="ARBA00022989"/>
    </source>
</evidence>
<feature type="transmembrane region" description="Helical" evidence="7">
    <location>
        <begin position="139"/>
        <end position="160"/>
    </location>
</feature>
<dbReference type="Pfam" id="PF00230">
    <property type="entry name" value="MIP"/>
    <property type="match status" value="1"/>
</dbReference>
<reference evidence="8" key="1">
    <citation type="journal article" date="2016" name="Eur. J. Cell Biol.">
        <title>Putative new groups of invertebrate water channels based on the snail Helix pomatia L. (Helicidae) MIP protein identification and phylogenetic analysis.</title>
        <authorList>
            <person name="Kosicka E."/>
            <person name="Grobys D."/>
            <person name="Kmita H."/>
            <person name="Lesicki A."/>
            <person name="Pienkowska J.R."/>
        </authorList>
    </citation>
    <scope>NUCLEOTIDE SEQUENCE</scope>
</reference>
<dbReference type="PANTHER" id="PTHR19139">
    <property type="entry name" value="AQUAPORIN TRANSPORTER"/>
    <property type="match status" value="1"/>
</dbReference>